<comment type="caution">
    <text evidence="2">The sequence shown here is derived from an EMBL/GenBank/DDBJ whole genome shotgun (WGS) entry which is preliminary data.</text>
</comment>
<keyword evidence="3" id="KW-1185">Reference proteome</keyword>
<sequence>MKFALRLATFALASSMSSLVMASNDQDTIDIQVVDYSGKPPFKRVVKTVPVSDVAQLEALGEAATEYVEVKEVIKRGKPPYRRVTTRMPVYDVAQLELLEDEDKPKLKGNRPPFKRHK</sequence>
<evidence type="ECO:0000313" key="2">
    <source>
        <dbReference type="EMBL" id="OFC72228.1"/>
    </source>
</evidence>
<evidence type="ECO:0000313" key="3">
    <source>
        <dbReference type="Proteomes" id="UP000175691"/>
    </source>
</evidence>
<accession>A0A1E7ZFC7</accession>
<dbReference type="AlphaFoldDB" id="A0A1E7ZFC7"/>
<keyword evidence="1" id="KW-0732">Signal</keyword>
<proteinExistence type="predicted"/>
<organism evidence="2 3">
    <name type="scientific">Alteromonas confluentis</name>
    <dbReference type="NCBI Taxonomy" id="1656094"/>
    <lineage>
        <taxon>Bacteria</taxon>
        <taxon>Pseudomonadati</taxon>
        <taxon>Pseudomonadota</taxon>
        <taxon>Gammaproteobacteria</taxon>
        <taxon>Alteromonadales</taxon>
        <taxon>Alteromonadaceae</taxon>
        <taxon>Alteromonas/Salinimonas group</taxon>
        <taxon>Alteromonas</taxon>
    </lineage>
</organism>
<gene>
    <name evidence="2" type="ORF">BFC18_03935</name>
</gene>
<dbReference type="EMBL" id="MDHN01000006">
    <property type="protein sequence ID" value="OFC72228.1"/>
    <property type="molecule type" value="Genomic_DNA"/>
</dbReference>
<reference evidence="2 3" key="1">
    <citation type="submission" date="2016-08" db="EMBL/GenBank/DDBJ databases">
        <authorList>
            <person name="Seilhamer J.J."/>
        </authorList>
    </citation>
    <scope>NUCLEOTIDE SEQUENCE [LARGE SCALE GENOMIC DNA]</scope>
    <source>
        <strain evidence="2 3">KCTC 42603</strain>
    </source>
</reference>
<evidence type="ECO:0000256" key="1">
    <source>
        <dbReference type="SAM" id="SignalP"/>
    </source>
</evidence>
<feature type="chain" id="PRO_5009209808" evidence="1">
    <location>
        <begin position="23"/>
        <end position="118"/>
    </location>
</feature>
<name>A0A1E7ZFC7_9ALTE</name>
<dbReference type="Proteomes" id="UP000175691">
    <property type="component" value="Unassembled WGS sequence"/>
</dbReference>
<feature type="signal peptide" evidence="1">
    <location>
        <begin position="1"/>
        <end position="22"/>
    </location>
</feature>
<protein>
    <submittedName>
        <fullName evidence="2">Uncharacterized protein</fullName>
    </submittedName>
</protein>